<proteinExistence type="predicted"/>
<dbReference type="InterPro" id="IPR042056">
    <property type="entry name" value="MIB1/2_ZZ"/>
</dbReference>
<evidence type="ECO:0000256" key="12">
    <source>
        <dbReference type="ARBA" id="ARBA00022976"/>
    </source>
</evidence>
<evidence type="ECO:0000256" key="16">
    <source>
        <dbReference type="SAM" id="MobiDB-lite"/>
    </source>
</evidence>
<evidence type="ECO:0000313" key="20">
    <source>
        <dbReference type="EnsemblMetazoa" id="ACOM024381-PA.1"/>
    </source>
</evidence>
<dbReference type="PROSITE" id="PS50135">
    <property type="entry name" value="ZF_ZZ_2"/>
    <property type="match status" value="1"/>
</dbReference>
<dbReference type="InterPro" id="IPR001841">
    <property type="entry name" value="Znf_RING"/>
</dbReference>
<dbReference type="Pfam" id="PF12796">
    <property type="entry name" value="Ank_2"/>
    <property type="match status" value="2"/>
</dbReference>
<feature type="domain" description="MIB/HERC2" evidence="19">
    <location>
        <begin position="1"/>
        <end position="63"/>
    </location>
</feature>
<dbReference type="PROSITE" id="PS50297">
    <property type="entry name" value="ANK_REP_REGION"/>
    <property type="match status" value="5"/>
</dbReference>
<dbReference type="InterPro" id="IPR013083">
    <property type="entry name" value="Znf_RING/FYVE/PHD"/>
</dbReference>
<dbReference type="CDD" id="cd02339">
    <property type="entry name" value="ZZ_Mind_bomb"/>
    <property type="match status" value="1"/>
</dbReference>
<dbReference type="EnsemblMetazoa" id="ACOM024381-RA">
    <property type="protein sequence ID" value="ACOM024381-PA.1"/>
    <property type="gene ID" value="ACOM024381"/>
</dbReference>
<dbReference type="InterPro" id="IPR037252">
    <property type="entry name" value="Mib_Herc2_sf"/>
</dbReference>
<dbReference type="GO" id="GO:0008270">
    <property type="term" value="F:zinc ion binding"/>
    <property type="evidence" value="ECO:0007669"/>
    <property type="project" value="UniProtKB-KW"/>
</dbReference>
<dbReference type="EC" id="2.3.2.27" evidence="4"/>
<dbReference type="Pfam" id="PF18346">
    <property type="entry name" value="SH3_15"/>
    <property type="match status" value="2"/>
</dbReference>
<feature type="repeat" description="ANK" evidence="14">
    <location>
        <begin position="451"/>
        <end position="483"/>
    </location>
</feature>
<dbReference type="Proteomes" id="UP000075882">
    <property type="component" value="Unassembled WGS sequence"/>
</dbReference>
<name>A0A8W7P2Q1_ANOCL</name>
<organism evidence="20">
    <name type="scientific">Anopheles coluzzii</name>
    <name type="common">African malaria mosquito</name>
    <dbReference type="NCBI Taxonomy" id="1518534"/>
    <lineage>
        <taxon>Eukaryota</taxon>
        <taxon>Metazoa</taxon>
        <taxon>Ecdysozoa</taxon>
        <taxon>Arthropoda</taxon>
        <taxon>Hexapoda</taxon>
        <taxon>Insecta</taxon>
        <taxon>Pterygota</taxon>
        <taxon>Neoptera</taxon>
        <taxon>Endopterygota</taxon>
        <taxon>Diptera</taxon>
        <taxon>Nematocera</taxon>
        <taxon>Culicoidea</taxon>
        <taxon>Culicidae</taxon>
        <taxon>Anophelinae</taxon>
        <taxon>Anopheles</taxon>
    </lineage>
</organism>
<dbReference type="InterPro" id="IPR040847">
    <property type="entry name" value="SH3_15"/>
</dbReference>
<dbReference type="AlphaFoldDB" id="A0A8W7P2Q1"/>
<evidence type="ECO:0000256" key="2">
    <source>
        <dbReference type="ARBA" id="ARBA00004496"/>
    </source>
</evidence>
<keyword evidence="8" id="KW-0677">Repeat</keyword>
<dbReference type="InterPro" id="IPR043145">
    <property type="entry name" value="Znf_ZZ_sf"/>
</dbReference>
<evidence type="ECO:0000256" key="10">
    <source>
        <dbReference type="ARBA" id="ARBA00022786"/>
    </source>
</evidence>
<protein>
    <recommendedName>
        <fullName evidence="4">RING-type E3 ubiquitin transferase</fullName>
        <ecNumber evidence="4">2.3.2.27</ecNumber>
    </recommendedName>
</protein>
<sequence>MKMFNFGFVHDGEGHVGTLCEVGRSGSTHSPDKTVVVNWDSGHRTNYRVGYHKQYDLIVIDNAQIGVKHPNIICDGCNKAGIAGIRFRCAECASYDLCATCYGNDLHDLEHPFIRFQTANSVGIRLPPRKGAAKIQLKGIFVGARVTRGPDWEWNNQDGGPGKTGRVMEIRGWDNESCRSVASVAWASGSTNVYRLGHKGNVDLRYVQPAVGGYYYKDHMPVLGQPEEQQPVSPPVRSHFYVGDRVQVAIAEDRLKMLQQGHGGWNPRMAEYLTKVGIVHRITDKGDIRVQYEGCANRWTFHPAALVKIYSFNVGDMVTFISDPAKMQHLQKGHGEWIETMHNVLGKPGKVIKIYGDGDLRVQQLDDDMAWTVNPKCVKLASSCHAAATERSNSMADLSNQRNQEHHMAPLAGLTGGTAADKLVREAAQGNLDYVQSQLCMTPEAVNYVSGGKTCLQVAAHQGHVELVKYLILMGANVNVVDKEGDSTLHYAAFGNQPEVMRVLLQHNASIDELNSSHCSALHISAHKKPPHCVKVLLEFGANVNMQDAYGDTALHDAIGKENTEVVELLCSCPTLDLTIRNHRGFNALHHASLKGNVHAARHIIRLARQLVNVRKDDGFAALHLTALNGHTRVIEVLVQEGQADINIRNNRSQTPFLLAVSQGHTAAIEKLVDLGADVRARDEDGDNAMHLCIIKKGNLVHDVSPTDAPKIHDIYQSLAGIVIEHRLMYALLCFLASEGCPLDVNRKGARVLDWIGSPQIKEIIVEYERTRLAREAAAAAAPNGPVISTSYPVAHGLGSAAAGSCSRNLSNAEEDTQQLLALSPAMGDSPASATGAPIPPNHGMFAKPMMKPCRGGASHLSGMFGTTTNAAAAKHNSPRQFVQDKSVPQPPTPAAPASAAGAASSASPTPPPVPPPLPTTPAHQLHQLLHQPPLPPTDAPRECIVCNETLALIVFEPCQHQIACAECGVRMKKCLTCGLHIERRTTAAGCPLEGSKDGRLLSADRLRYLESKIMEIEETHCCSICMERRRNVAFLCGHSSCSKCAETLKICHMCRKPITKKINLY</sequence>
<dbReference type="PANTHER" id="PTHR24202:SF4">
    <property type="entry name" value="E3 UBIQUITIN-PROTEIN LIGASE MIB2-RELATED"/>
    <property type="match status" value="1"/>
</dbReference>
<evidence type="ECO:0000256" key="13">
    <source>
        <dbReference type="ARBA" id="ARBA00023043"/>
    </source>
</evidence>
<evidence type="ECO:0000256" key="1">
    <source>
        <dbReference type="ARBA" id="ARBA00000900"/>
    </source>
</evidence>
<dbReference type="GO" id="GO:0007219">
    <property type="term" value="P:Notch signaling pathway"/>
    <property type="evidence" value="ECO:0007669"/>
    <property type="project" value="UniProtKB-KW"/>
</dbReference>
<dbReference type="FunFam" id="2.30.30.40:FF:000078">
    <property type="entry name" value="Putative e3 ubiquitin-protein ligase mib2"/>
    <property type="match status" value="1"/>
</dbReference>
<dbReference type="PROSITE" id="PS50088">
    <property type="entry name" value="ANK_REPEAT"/>
    <property type="match status" value="5"/>
</dbReference>
<dbReference type="FunFam" id="1.25.40.20:FF:000445">
    <property type="entry name" value="E3 ubiquitin-protein ligase mind-bomb"/>
    <property type="match status" value="1"/>
</dbReference>
<dbReference type="PRINTS" id="PR01415">
    <property type="entry name" value="ANKYRIN"/>
</dbReference>
<dbReference type="CDD" id="cd16520">
    <property type="entry name" value="RING-HC_MIBs-like"/>
    <property type="match status" value="1"/>
</dbReference>
<feature type="repeat" description="ANK" evidence="14">
    <location>
        <begin position="652"/>
        <end position="684"/>
    </location>
</feature>
<dbReference type="PANTHER" id="PTHR24202">
    <property type="entry name" value="E3 UBIQUITIN-PROTEIN LIGASE MIB2"/>
    <property type="match status" value="1"/>
</dbReference>
<dbReference type="Pfam" id="PF06701">
    <property type="entry name" value="MIB_HERC2"/>
    <property type="match status" value="2"/>
</dbReference>
<dbReference type="Gene3D" id="1.25.40.20">
    <property type="entry name" value="Ankyrin repeat-containing domain"/>
    <property type="match status" value="3"/>
</dbReference>
<dbReference type="GO" id="GO:0061630">
    <property type="term" value="F:ubiquitin protein ligase activity"/>
    <property type="evidence" value="ECO:0007669"/>
    <property type="project" value="UniProtKB-EC"/>
</dbReference>
<dbReference type="InterPro" id="IPR036770">
    <property type="entry name" value="Ankyrin_rpt-contain_sf"/>
</dbReference>
<evidence type="ECO:0000256" key="14">
    <source>
        <dbReference type="PROSITE-ProRule" id="PRU00023"/>
    </source>
</evidence>
<feature type="compositionally biased region" description="Pro residues" evidence="16">
    <location>
        <begin position="909"/>
        <end position="920"/>
    </location>
</feature>
<keyword evidence="12" id="KW-0914">Notch signaling pathway</keyword>
<feature type="repeat" description="ANK" evidence="14">
    <location>
        <begin position="618"/>
        <end position="642"/>
    </location>
</feature>
<keyword evidence="9 15" id="KW-0863">Zinc-finger</keyword>
<dbReference type="CDD" id="cd16726">
    <property type="entry name" value="RING-HC_MIB2_rpt1"/>
    <property type="match status" value="1"/>
</dbReference>
<dbReference type="Gene3D" id="2.30.30.40">
    <property type="entry name" value="SH3 Domains"/>
    <property type="match status" value="2"/>
</dbReference>
<keyword evidence="10" id="KW-0833">Ubl conjugation pathway</keyword>
<keyword evidence="11" id="KW-0862">Zinc</keyword>
<dbReference type="Gene3D" id="3.30.60.90">
    <property type="match status" value="1"/>
</dbReference>
<feature type="domain" description="MIB/HERC2" evidence="19">
    <location>
        <begin position="132"/>
        <end position="210"/>
    </location>
</feature>
<evidence type="ECO:0000256" key="3">
    <source>
        <dbReference type="ARBA" id="ARBA00004906"/>
    </source>
</evidence>
<comment type="pathway">
    <text evidence="3">Protein modification; protein ubiquitination.</text>
</comment>
<reference evidence="20" key="1">
    <citation type="submission" date="2022-08" db="UniProtKB">
        <authorList>
            <consortium name="EnsemblMetazoa"/>
        </authorList>
    </citation>
    <scope>IDENTIFICATION</scope>
</reference>
<dbReference type="Pfam" id="PF13857">
    <property type="entry name" value="Ank_5"/>
    <property type="match status" value="1"/>
</dbReference>
<dbReference type="GO" id="GO:0016567">
    <property type="term" value="P:protein ubiquitination"/>
    <property type="evidence" value="ECO:0007669"/>
    <property type="project" value="InterPro"/>
</dbReference>
<feature type="compositionally biased region" description="Low complexity" evidence="16">
    <location>
        <begin position="896"/>
        <end position="908"/>
    </location>
</feature>
<evidence type="ECO:0000259" key="18">
    <source>
        <dbReference type="PROSITE" id="PS50135"/>
    </source>
</evidence>
<comment type="catalytic activity">
    <reaction evidence="1">
        <text>S-ubiquitinyl-[E2 ubiquitin-conjugating enzyme]-L-cysteine + [acceptor protein]-L-lysine = [E2 ubiquitin-conjugating enzyme]-L-cysteine + N(6)-ubiquitinyl-[acceptor protein]-L-lysine.</text>
        <dbReference type="EC" id="2.3.2.27"/>
    </reaction>
</comment>
<keyword evidence="6" id="KW-0808">Transferase</keyword>
<evidence type="ECO:0000256" key="9">
    <source>
        <dbReference type="ARBA" id="ARBA00022771"/>
    </source>
</evidence>
<feature type="repeat" description="ANK" evidence="14">
    <location>
        <begin position="517"/>
        <end position="549"/>
    </location>
</feature>
<dbReference type="PROSITE" id="PS50089">
    <property type="entry name" value="ZF_RING_2"/>
    <property type="match status" value="1"/>
</dbReference>
<dbReference type="SUPFAM" id="SSF57850">
    <property type="entry name" value="RING/U-box"/>
    <property type="match status" value="1"/>
</dbReference>
<feature type="repeat" description="ANK" evidence="14">
    <location>
        <begin position="484"/>
        <end position="516"/>
    </location>
</feature>
<evidence type="ECO:0000256" key="5">
    <source>
        <dbReference type="ARBA" id="ARBA00022490"/>
    </source>
</evidence>
<evidence type="ECO:0000256" key="4">
    <source>
        <dbReference type="ARBA" id="ARBA00012483"/>
    </source>
</evidence>
<feature type="region of interest" description="Disordered" evidence="16">
    <location>
        <begin position="874"/>
        <end position="924"/>
    </location>
</feature>
<dbReference type="VEuPathDB" id="VectorBase:ACON2_031281"/>
<keyword evidence="5" id="KW-0963">Cytoplasm</keyword>
<dbReference type="Gene3D" id="3.30.40.10">
    <property type="entry name" value="Zinc/RING finger domain, C3HC4 (zinc finger)"/>
    <property type="match status" value="2"/>
</dbReference>
<dbReference type="SMART" id="SM00248">
    <property type="entry name" value="ANK"/>
    <property type="match status" value="7"/>
</dbReference>
<evidence type="ECO:0000256" key="7">
    <source>
        <dbReference type="ARBA" id="ARBA00022723"/>
    </source>
</evidence>
<evidence type="ECO:0000256" key="8">
    <source>
        <dbReference type="ARBA" id="ARBA00022737"/>
    </source>
</evidence>
<comment type="subcellular location">
    <subcellularLocation>
        <location evidence="2">Cytoplasm</location>
    </subcellularLocation>
</comment>
<dbReference type="SMART" id="SM00291">
    <property type="entry name" value="ZnF_ZZ"/>
    <property type="match status" value="1"/>
</dbReference>
<dbReference type="Pfam" id="PF13920">
    <property type="entry name" value="zf-C3HC4_3"/>
    <property type="match status" value="2"/>
</dbReference>
<dbReference type="InterPro" id="IPR000433">
    <property type="entry name" value="Znf_ZZ"/>
</dbReference>
<evidence type="ECO:0000256" key="6">
    <source>
        <dbReference type="ARBA" id="ARBA00022679"/>
    </source>
</evidence>
<dbReference type="FunFam" id="3.30.60.90:FF:000004">
    <property type="entry name" value="Putative E3 ubiquitin-protein ligase MIB2"/>
    <property type="match status" value="1"/>
</dbReference>
<dbReference type="SUPFAM" id="SSF159034">
    <property type="entry name" value="Mib/herc2 domain-like"/>
    <property type="match status" value="2"/>
</dbReference>
<keyword evidence="7" id="KW-0479">Metal-binding</keyword>
<dbReference type="InterPro" id="IPR002110">
    <property type="entry name" value="Ankyrin_rpt"/>
</dbReference>
<evidence type="ECO:0000256" key="15">
    <source>
        <dbReference type="PROSITE-ProRule" id="PRU00228"/>
    </source>
</evidence>
<dbReference type="Pfam" id="PF00569">
    <property type="entry name" value="ZZ"/>
    <property type="match status" value="1"/>
</dbReference>
<keyword evidence="13 14" id="KW-0040">ANK repeat</keyword>
<dbReference type="SMART" id="SM00184">
    <property type="entry name" value="RING"/>
    <property type="match status" value="2"/>
</dbReference>
<dbReference type="SUPFAM" id="SSF48403">
    <property type="entry name" value="Ankyrin repeat"/>
    <property type="match status" value="1"/>
</dbReference>
<dbReference type="InterPro" id="IPR010606">
    <property type="entry name" value="Mib_Herc2"/>
</dbReference>
<dbReference type="VEuPathDB" id="VectorBase:ACON2_039838"/>
<evidence type="ECO:0000256" key="11">
    <source>
        <dbReference type="ARBA" id="ARBA00022833"/>
    </source>
</evidence>
<dbReference type="GO" id="GO:0005737">
    <property type="term" value="C:cytoplasm"/>
    <property type="evidence" value="ECO:0007669"/>
    <property type="project" value="UniProtKB-SubCell"/>
</dbReference>
<accession>A0A8W7P2Q1</accession>
<feature type="domain" description="RING-type" evidence="17">
    <location>
        <begin position="1023"/>
        <end position="1056"/>
    </location>
</feature>
<dbReference type="PROSITE" id="PS51416">
    <property type="entry name" value="MIB_HERC2"/>
    <property type="match status" value="2"/>
</dbReference>
<dbReference type="FunFam" id="3.30.40.10:FF:000393">
    <property type="entry name" value="CLUMA_CG014158, isoform A"/>
    <property type="match status" value="1"/>
</dbReference>
<dbReference type="PROSITE" id="PS01357">
    <property type="entry name" value="ZF_ZZ_1"/>
    <property type="match status" value="1"/>
</dbReference>
<evidence type="ECO:0000259" key="17">
    <source>
        <dbReference type="PROSITE" id="PS50089"/>
    </source>
</evidence>
<feature type="domain" description="ZZ-type" evidence="18">
    <location>
        <begin position="69"/>
        <end position="121"/>
    </location>
</feature>
<evidence type="ECO:0000259" key="19">
    <source>
        <dbReference type="PROSITE" id="PS51416"/>
    </source>
</evidence>